<evidence type="ECO:0000256" key="6">
    <source>
        <dbReference type="ARBA" id="ARBA00052755"/>
    </source>
</evidence>
<dbReference type="PANTHER" id="PTHR34217:SF1">
    <property type="entry name" value="CARBOXYPEPTIDASE 1"/>
    <property type="match status" value="1"/>
</dbReference>
<evidence type="ECO:0000256" key="7">
    <source>
        <dbReference type="ARBA" id="ARBA00061580"/>
    </source>
</evidence>
<dbReference type="CDD" id="cd06460">
    <property type="entry name" value="M32_Taq"/>
    <property type="match status" value="1"/>
</dbReference>
<gene>
    <name evidence="11" type="ORF">I7X39_18925</name>
</gene>
<evidence type="ECO:0000256" key="1">
    <source>
        <dbReference type="ARBA" id="ARBA00022645"/>
    </source>
</evidence>
<comment type="cofactor">
    <cofactor evidence="9">
        <name>Zn(2+)</name>
        <dbReference type="ChEBI" id="CHEBI:29105"/>
    </cofactor>
    <text evidence="9">Binds 1 zinc ion per subunit.</text>
</comment>
<keyword evidence="4 8" id="KW-0378">Hydrolase</keyword>
<dbReference type="InterPro" id="IPR001333">
    <property type="entry name" value="Peptidase_M32_Taq"/>
</dbReference>
<dbReference type="GO" id="GO:0006508">
    <property type="term" value="P:proteolysis"/>
    <property type="evidence" value="ECO:0007669"/>
    <property type="project" value="UniProtKB-UniRule"/>
</dbReference>
<dbReference type="Pfam" id="PF02074">
    <property type="entry name" value="Peptidase_M32"/>
    <property type="match status" value="1"/>
</dbReference>
<evidence type="ECO:0000256" key="10">
    <source>
        <dbReference type="PIRSR" id="PIRSR006615-2"/>
    </source>
</evidence>
<keyword evidence="5 8" id="KW-0482">Metalloprotease</keyword>
<protein>
    <recommendedName>
        <fullName evidence="8">Metal-dependent carboxypeptidase</fullName>
        <ecNumber evidence="8">3.4.17.19</ecNumber>
    </recommendedName>
</protein>
<evidence type="ECO:0000256" key="3">
    <source>
        <dbReference type="ARBA" id="ARBA00022723"/>
    </source>
</evidence>
<comment type="function">
    <text evidence="8">Broad specificity carboxypetidase that releases amino acids sequentially from the C-terminus, including neutral, aromatic, polar and basic residues.</text>
</comment>
<comment type="similarity">
    <text evidence="7 8">Belongs to the peptidase M32 family.</text>
</comment>
<dbReference type="FunFam" id="1.10.1370.30:FF:000003">
    <property type="entry name" value="Thermostable carboxypeptidase 1"/>
    <property type="match status" value="1"/>
</dbReference>
<sequence>MNAYADLVRRHHRMHRLGHLQSIASWDQQSFMPPKGNEARAAALAEMGGLLHELATAPELKTLLEQAEGEGLGDFERASLREMKRSWRASNALPQALVEAMSLAASRSGHAWREQRKANDWKGHLPNLKEVVKLTREAAGHLSQATGLSKYDALLDQYEPGMRSRDIDRVFGDLRQWLPGLIRDVQARQASETVIQPTGPFDKAAQRELGLAAMKLMGFDFEAGRLDESAHPFCGGVPEDVRMTTRYKEDDALPALMGVIHETGHGRYEQNLPREWLGLPIANARSMGLHESQSLSFEMQLGSHPGFAQQLSPLLMKHLGAQPAWEPENLHKLLTRVKPGFIRVDADEVTYPCHVILRYEIERPLVEGEIECEDIPALWNAKMQELLGLSTEGNYTNGCMQDVHWPEGLIGYFPCYTLGAMYAAQWFATMRKEIPGLDAGIARGELTPVFDWLQAKIWSQGSRWETPELVQRASGEVLNPAHFQAHLRSRYLG</sequence>
<keyword evidence="12" id="KW-1185">Reference proteome</keyword>
<evidence type="ECO:0000256" key="2">
    <source>
        <dbReference type="ARBA" id="ARBA00022670"/>
    </source>
</evidence>
<evidence type="ECO:0000256" key="4">
    <source>
        <dbReference type="ARBA" id="ARBA00022801"/>
    </source>
</evidence>
<evidence type="ECO:0000313" key="11">
    <source>
        <dbReference type="EMBL" id="MBH9578969.1"/>
    </source>
</evidence>
<evidence type="ECO:0000256" key="5">
    <source>
        <dbReference type="ARBA" id="ARBA00023049"/>
    </source>
</evidence>
<dbReference type="Proteomes" id="UP000613266">
    <property type="component" value="Unassembled WGS sequence"/>
</dbReference>
<evidence type="ECO:0000256" key="9">
    <source>
        <dbReference type="PIRSR" id="PIRSR006615-1"/>
    </source>
</evidence>
<dbReference type="PRINTS" id="PR00998">
    <property type="entry name" value="CRBOXYPTASET"/>
</dbReference>
<reference evidence="11" key="1">
    <citation type="submission" date="2020-12" db="EMBL/GenBank/DDBJ databases">
        <title>The genome sequence of Inhella sp. 1Y17.</title>
        <authorList>
            <person name="Liu Y."/>
        </authorList>
    </citation>
    <scope>NUCLEOTIDE SEQUENCE</scope>
    <source>
        <strain evidence="11">1Y17</strain>
    </source>
</reference>
<dbReference type="GO" id="GO:0008270">
    <property type="term" value="F:zinc ion binding"/>
    <property type="evidence" value="ECO:0007669"/>
    <property type="project" value="UniProtKB-ARBA"/>
</dbReference>
<dbReference type="Gene3D" id="1.10.1370.30">
    <property type="match status" value="1"/>
</dbReference>
<dbReference type="SUPFAM" id="SSF55486">
    <property type="entry name" value="Metalloproteases ('zincins'), catalytic domain"/>
    <property type="match status" value="1"/>
</dbReference>
<name>A0A931J7I8_9BURK</name>
<keyword evidence="2 8" id="KW-0645">Protease</keyword>
<dbReference type="EC" id="3.4.17.19" evidence="8"/>
<dbReference type="AlphaFoldDB" id="A0A931J7I8"/>
<organism evidence="11 12">
    <name type="scientific">Inhella proteolytica</name>
    <dbReference type="NCBI Taxonomy" id="2795029"/>
    <lineage>
        <taxon>Bacteria</taxon>
        <taxon>Pseudomonadati</taxon>
        <taxon>Pseudomonadota</taxon>
        <taxon>Betaproteobacteria</taxon>
        <taxon>Burkholderiales</taxon>
        <taxon>Sphaerotilaceae</taxon>
        <taxon>Inhella</taxon>
    </lineage>
</organism>
<dbReference type="PROSITE" id="PS52034">
    <property type="entry name" value="PEPTIDASE_M32"/>
    <property type="match status" value="1"/>
</dbReference>
<proteinExistence type="inferred from homology"/>
<comment type="caution">
    <text evidence="11">The sequence shown here is derived from an EMBL/GenBank/DDBJ whole genome shotgun (WGS) entry which is preliminary data.</text>
</comment>
<keyword evidence="3 8" id="KW-0479">Metal-binding</keyword>
<feature type="binding site" evidence="9">
    <location>
        <position position="261"/>
    </location>
    <ligand>
        <name>Zn(2+)</name>
        <dbReference type="ChEBI" id="CHEBI:29105"/>
        <note>catalytic</note>
    </ligand>
</feature>
<dbReference type="GO" id="GO:0004181">
    <property type="term" value="F:metallocarboxypeptidase activity"/>
    <property type="evidence" value="ECO:0007669"/>
    <property type="project" value="UniProtKB-UniRule"/>
</dbReference>
<feature type="active site" description="Proton donor/acceptor" evidence="10">
    <location>
        <position position="262"/>
    </location>
</feature>
<feature type="binding site" evidence="9">
    <location>
        <position position="291"/>
    </location>
    <ligand>
        <name>Zn(2+)</name>
        <dbReference type="ChEBI" id="CHEBI:29105"/>
        <note>catalytic</note>
    </ligand>
</feature>
<dbReference type="RefSeq" id="WP_198112734.1">
    <property type="nucleotide sequence ID" value="NZ_JAEDAK010000016.1"/>
</dbReference>
<comment type="catalytic activity">
    <reaction evidence="6 8">
        <text>Release of a C-terminal amino acid with broad specificity, except for -Pro.</text>
        <dbReference type="EC" id="3.4.17.19"/>
    </reaction>
</comment>
<dbReference type="EMBL" id="JAEDAK010000016">
    <property type="protein sequence ID" value="MBH9578969.1"/>
    <property type="molecule type" value="Genomic_DNA"/>
</dbReference>
<keyword evidence="9" id="KW-0862">Zinc</keyword>
<dbReference type="PIRSF" id="PIRSF006615">
    <property type="entry name" value="Zn_crbxpep_Taq"/>
    <property type="match status" value="1"/>
</dbReference>
<keyword evidence="1 8" id="KW-0121">Carboxypeptidase</keyword>
<evidence type="ECO:0000313" key="12">
    <source>
        <dbReference type="Proteomes" id="UP000613266"/>
    </source>
</evidence>
<feature type="binding site" evidence="9">
    <location>
        <position position="265"/>
    </location>
    <ligand>
        <name>Zn(2+)</name>
        <dbReference type="ChEBI" id="CHEBI:29105"/>
        <note>catalytic</note>
    </ligand>
</feature>
<dbReference type="PANTHER" id="PTHR34217">
    <property type="entry name" value="METAL-DEPENDENT CARBOXYPEPTIDASE"/>
    <property type="match status" value="1"/>
</dbReference>
<evidence type="ECO:0000256" key="8">
    <source>
        <dbReference type="PIRNR" id="PIRNR006615"/>
    </source>
</evidence>
<accession>A0A931J7I8</accession>